<feature type="domain" description="Glycosyl transferase family 1" evidence="9">
    <location>
        <begin position="301"/>
        <end position="461"/>
    </location>
</feature>
<feature type="domain" description="Starch synthase catalytic" evidence="10">
    <location>
        <begin position="2"/>
        <end position="238"/>
    </location>
</feature>
<dbReference type="Proteomes" id="UP000198869">
    <property type="component" value="Unassembled WGS sequence"/>
</dbReference>
<comment type="similarity">
    <text evidence="4">Belongs to the glycosyltransferase 1 family. Bacterial/plant glycogen synthase subfamily.</text>
</comment>
<keyword evidence="8" id="KW-0320">Glycogen biosynthesis</keyword>
<evidence type="ECO:0000256" key="7">
    <source>
        <dbReference type="ARBA" id="ARBA00022679"/>
    </source>
</evidence>
<keyword evidence="6" id="KW-0328">Glycosyltransferase</keyword>
<evidence type="ECO:0000256" key="3">
    <source>
        <dbReference type="ARBA" id="ARBA00004964"/>
    </source>
</evidence>
<dbReference type="RefSeq" id="WP_089861618.1">
    <property type="nucleotide sequence ID" value="NZ_FNDW01000020.1"/>
</dbReference>
<dbReference type="GO" id="GO:0005978">
    <property type="term" value="P:glycogen biosynthetic process"/>
    <property type="evidence" value="ECO:0007669"/>
    <property type="project" value="UniProtKB-KW"/>
</dbReference>
<accession>A0A1G8PHD9</accession>
<evidence type="ECO:0000256" key="4">
    <source>
        <dbReference type="ARBA" id="ARBA00010281"/>
    </source>
</evidence>
<evidence type="ECO:0000259" key="9">
    <source>
        <dbReference type="Pfam" id="PF00534"/>
    </source>
</evidence>
<proteinExistence type="inferred from homology"/>
<dbReference type="EC" id="2.4.1.21" evidence="5"/>
<gene>
    <name evidence="11" type="ORF">SAMN05421846_1209</name>
</gene>
<dbReference type="GO" id="GO:0004373">
    <property type="term" value="F:alpha-1,4-glucan glucosyltransferase (UDP-glucose donor) activity"/>
    <property type="evidence" value="ECO:0007669"/>
    <property type="project" value="InterPro"/>
</dbReference>
<dbReference type="GO" id="GO:0009011">
    <property type="term" value="F:alpha-1,4-glucan glucosyltransferase (ADP-glucose donor) activity"/>
    <property type="evidence" value="ECO:0007669"/>
    <property type="project" value="UniProtKB-EC"/>
</dbReference>
<dbReference type="PANTHER" id="PTHR45825">
    <property type="entry name" value="GRANULE-BOUND STARCH SYNTHASE 1, CHLOROPLASTIC/AMYLOPLASTIC"/>
    <property type="match status" value="1"/>
</dbReference>
<dbReference type="InterPro" id="IPR001296">
    <property type="entry name" value="Glyco_trans_1"/>
</dbReference>
<dbReference type="PANTHER" id="PTHR45825:SF11">
    <property type="entry name" value="ALPHA AMYLASE DOMAIN-CONTAINING PROTEIN"/>
    <property type="match status" value="1"/>
</dbReference>
<evidence type="ECO:0000256" key="5">
    <source>
        <dbReference type="ARBA" id="ARBA00012588"/>
    </source>
</evidence>
<dbReference type="STRING" id="311334.SAMN05421846_1209"/>
<dbReference type="Pfam" id="PF08323">
    <property type="entry name" value="Glyco_transf_5"/>
    <property type="match status" value="1"/>
</dbReference>
<protein>
    <recommendedName>
        <fullName evidence="5">starch synthase</fullName>
        <ecNumber evidence="5">2.4.1.21</ecNumber>
    </recommendedName>
</protein>
<comment type="function">
    <text evidence="2">Synthesizes alpha-1,4-glucan chains using ADP-glucose.</text>
</comment>
<evidence type="ECO:0000259" key="10">
    <source>
        <dbReference type="Pfam" id="PF08323"/>
    </source>
</evidence>
<evidence type="ECO:0000313" key="11">
    <source>
        <dbReference type="EMBL" id="SDI91675.1"/>
    </source>
</evidence>
<keyword evidence="12" id="KW-1185">Reference proteome</keyword>
<organism evidence="11 12">
    <name type="scientific">Chryseobacterium taeanense</name>
    <dbReference type="NCBI Taxonomy" id="311334"/>
    <lineage>
        <taxon>Bacteria</taxon>
        <taxon>Pseudomonadati</taxon>
        <taxon>Bacteroidota</taxon>
        <taxon>Flavobacteriia</taxon>
        <taxon>Flavobacteriales</taxon>
        <taxon>Weeksellaceae</taxon>
        <taxon>Chryseobacterium group</taxon>
        <taxon>Chryseobacterium</taxon>
    </lineage>
</organism>
<dbReference type="NCBIfam" id="TIGR02095">
    <property type="entry name" value="glgA"/>
    <property type="match status" value="1"/>
</dbReference>
<evidence type="ECO:0000313" key="12">
    <source>
        <dbReference type="Proteomes" id="UP000198869"/>
    </source>
</evidence>
<keyword evidence="7" id="KW-0808">Transferase</keyword>
<dbReference type="SUPFAM" id="SSF53756">
    <property type="entry name" value="UDP-Glycosyltransferase/glycogen phosphorylase"/>
    <property type="match status" value="1"/>
</dbReference>
<evidence type="ECO:0000256" key="8">
    <source>
        <dbReference type="ARBA" id="ARBA00023056"/>
    </source>
</evidence>
<dbReference type="EMBL" id="FNDW01000020">
    <property type="protein sequence ID" value="SDI91675.1"/>
    <property type="molecule type" value="Genomic_DNA"/>
</dbReference>
<dbReference type="Pfam" id="PF00534">
    <property type="entry name" value="Glycos_transf_1"/>
    <property type="match status" value="1"/>
</dbReference>
<dbReference type="Gene3D" id="3.40.50.2000">
    <property type="entry name" value="Glycogen Phosphorylase B"/>
    <property type="match status" value="2"/>
</dbReference>
<dbReference type="InterPro" id="IPR013534">
    <property type="entry name" value="Starch_synth_cat_dom"/>
</dbReference>
<sequence>MIVHLASEVAPFYKRGGLGDVLGTLPTYLSKNQPNTVISFYYKNRMKGDDLNFMGSFDIKIQNIYYEFHYYHINQSGVDYYFINMSDSNIFSDMETSESDSSDEDGEMPYKENFPYIIYFYFAKAAIQLIKNLNLSPELILLHDWHVCGCLAYTEDIKKLNVKQACKTVVLIHNYEFQGEILPDLLDFLDPEVKTELDSIYKQYGTATFFALAFKNADYVATVSKTYAQELIQKSAPHSGLKFLDLIEKDIFSLPNGIDDVHWSPEFSPFIQYHYNKNTYKEKKKQNKQELVKEMKFDDFSKPVVLMMARLTEQKGINLLVDLWSSEDVAMDSIENILNEDVNLIIYGRPAGGLKGNIHKRLTKAEEKFKGRFSYISNYTEENAHRFLAGSDMILCPSVFEPCGLVQLYGLAFGTIPVVRPIGGLKDTVIPHTESSEISTGFYIDEFKNESLKNAIKEASDIYYHRKDNWDALIERAMSQNFSWDITVNQYYNFFEYIRDNKKRRRIKNKLSRNYVVNL</sequence>
<dbReference type="OrthoDB" id="9808590at2"/>
<evidence type="ECO:0000256" key="1">
    <source>
        <dbReference type="ARBA" id="ARBA00001478"/>
    </source>
</evidence>
<dbReference type="AlphaFoldDB" id="A0A1G8PHD9"/>
<evidence type="ECO:0000256" key="6">
    <source>
        <dbReference type="ARBA" id="ARBA00022676"/>
    </source>
</evidence>
<comment type="catalytic activity">
    <reaction evidence="1">
        <text>[(1-&gt;4)-alpha-D-glucosyl](n) + ADP-alpha-D-glucose = [(1-&gt;4)-alpha-D-glucosyl](n+1) + ADP + H(+)</text>
        <dbReference type="Rhea" id="RHEA:18189"/>
        <dbReference type="Rhea" id="RHEA-COMP:9584"/>
        <dbReference type="Rhea" id="RHEA-COMP:9587"/>
        <dbReference type="ChEBI" id="CHEBI:15378"/>
        <dbReference type="ChEBI" id="CHEBI:15444"/>
        <dbReference type="ChEBI" id="CHEBI:57498"/>
        <dbReference type="ChEBI" id="CHEBI:456216"/>
        <dbReference type="EC" id="2.4.1.21"/>
    </reaction>
</comment>
<evidence type="ECO:0000256" key="2">
    <source>
        <dbReference type="ARBA" id="ARBA00002764"/>
    </source>
</evidence>
<name>A0A1G8PHD9_9FLAO</name>
<comment type="pathway">
    <text evidence="3">Glycan biosynthesis; glycogen biosynthesis.</text>
</comment>
<dbReference type="InterPro" id="IPR011835">
    <property type="entry name" value="GS/SS"/>
</dbReference>
<reference evidence="12" key="1">
    <citation type="submission" date="2016-10" db="EMBL/GenBank/DDBJ databases">
        <authorList>
            <person name="Varghese N."/>
            <person name="Submissions S."/>
        </authorList>
    </citation>
    <scope>NUCLEOTIDE SEQUENCE [LARGE SCALE GENOMIC DNA]</scope>
    <source>
        <strain evidence="12">DSM 17071</strain>
    </source>
</reference>